<protein>
    <submittedName>
        <fullName evidence="1">Uncharacterized protein</fullName>
    </submittedName>
</protein>
<gene>
    <name evidence="1" type="ORF">GRJ2_000866100</name>
</gene>
<evidence type="ECO:0000313" key="1">
    <source>
        <dbReference type="EMBL" id="GAB0184008.1"/>
    </source>
</evidence>
<organism evidence="1 2">
    <name type="scientific">Grus japonensis</name>
    <name type="common">Japanese crane</name>
    <name type="synonym">Red-crowned crane</name>
    <dbReference type="NCBI Taxonomy" id="30415"/>
    <lineage>
        <taxon>Eukaryota</taxon>
        <taxon>Metazoa</taxon>
        <taxon>Chordata</taxon>
        <taxon>Craniata</taxon>
        <taxon>Vertebrata</taxon>
        <taxon>Euteleostomi</taxon>
        <taxon>Archelosauria</taxon>
        <taxon>Archosauria</taxon>
        <taxon>Dinosauria</taxon>
        <taxon>Saurischia</taxon>
        <taxon>Theropoda</taxon>
        <taxon>Coelurosauria</taxon>
        <taxon>Aves</taxon>
        <taxon>Neognathae</taxon>
        <taxon>Neoaves</taxon>
        <taxon>Gruiformes</taxon>
        <taxon>Gruidae</taxon>
        <taxon>Grus</taxon>
    </lineage>
</organism>
<keyword evidence="2" id="KW-1185">Reference proteome</keyword>
<comment type="caution">
    <text evidence="1">The sequence shown here is derived from an EMBL/GenBank/DDBJ whole genome shotgun (WGS) entry which is preliminary data.</text>
</comment>
<reference evidence="1 2" key="1">
    <citation type="submission" date="2024-06" db="EMBL/GenBank/DDBJ databases">
        <title>The draft genome of Grus japonensis, version 3.</title>
        <authorList>
            <person name="Nabeshima K."/>
            <person name="Suzuki S."/>
            <person name="Onuma M."/>
        </authorList>
    </citation>
    <scope>NUCLEOTIDE SEQUENCE [LARGE SCALE GENOMIC DNA]</scope>
    <source>
        <strain evidence="1 2">451A</strain>
    </source>
</reference>
<dbReference type="AlphaFoldDB" id="A0ABC9WET5"/>
<sequence length="70" mass="7651">MGSFALSRRGRGAPGRWREVSVVSRASAIGKTAREGRVRVSEYILVALRPPGCCFSDPSRQKLSSKENQS</sequence>
<evidence type="ECO:0000313" key="2">
    <source>
        <dbReference type="Proteomes" id="UP001623348"/>
    </source>
</evidence>
<proteinExistence type="predicted"/>
<dbReference type="Proteomes" id="UP001623348">
    <property type="component" value="Unassembled WGS sequence"/>
</dbReference>
<accession>A0ABC9WET5</accession>
<name>A0ABC9WET5_GRUJA</name>
<dbReference type="EMBL" id="BAAFJT010000002">
    <property type="protein sequence ID" value="GAB0184008.1"/>
    <property type="molecule type" value="Genomic_DNA"/>
</dbReference>